<proteinExistence type="predicted"/>
<gene>
    <name evidence="2" type="ORF">QI30_17165</name>
</gene>
<dbReference type="AlphaFoldDB" id="A0A433RQ09"/>
<accession>A0A433RQ09</accession>
<keyword evidence="1" id="KW-0472">Membrane</keyword>
<keyword evidence="1" id="KW-0812">Transmembrane</keyword>
<dbReference type="OrthoDB" id="1797983at2"/>
<keyword evidence="1" id="KW-1133">Transmembrane helix</keyword>
<keyword evidence="3" id="KW-1185">Reference proteome</keyword>
<protein>
    <submittedName>
        <fullName evidence="2">Uncharacterized protein</fullName>
    </submittedName>
</protein>
<name>A0A433RQ09_9BACL</name>
<feature type="transmembrane region" description="Helical" evidence="1">
    <location>
        <begin position="5"/>
        <end position="22"/>
    </location>
</feature>
<comment type="caution">
    <text evidence="2">The sequence shown here is derived from an EMBL/GenBank/DDBJ whole genome shotgun (WGS) entry which is preliminary data.</text>
</comment>
<dbReference type="EMBL" id="JTFC01000042">
    <property type="protein sequence ID" value="RUS52489.1"/>
    <property type="molecule type" value="Genomic_DNA"/>
</dbReference>
<evidence type="ECO:0000313" key="2">
    <source>
        <dbReference type="EMBL" id="RUS52489.1"/>
    </source>
</evidence>
<dbReference type="Proteomes" id="UP000288623">
    <property type="component" value="Unassembled WGS sequence"/>
</dbReference>
<sequence>MKKITLIVVIMVMIGGAIYWNYATGIPSLSVKADNKIVEVTQGTYCWSSLISSECVDKIAPTQMVKEGFITPTVVKPGAIMSYQFSKKPVGDSESILLEDEAGHSIDVKRENQTFKAPIKKGLYMYTISARWDKGDVSYAIAIDVKK</sequence>
<evidence type="ECO:0000256" key="1">
    <source>
        <dbReference type="SAM" id="Phobius"/>
    </source>
</evidence>
<evidence type="ECO:0000313" key="3">
    <source>
        <dbReference type="Proteomes" id="UP000288623"/>
    </source>
</evidence>
<reference evidence="2 3" key="1">
    <citation type="submission" date="2014-11" db="EMBL/GenBank/DDBJ databases">
        <title>Genome sequence and analysis of novel Kurthia sp.</title>
        <authorList>
            <person name="Lawson J.N."/>
            <person name="Gonzalez J.E."/>
            <person name="Rinauldi L."/>
            <person name="Xuan Z."/>
            <person name="Firman A."/>
            <person name="Shaddox L."/>
            <person name="Trudeau A."/>
            <person name="Shah S."/>
            <person name="Reiman D."/>
        </authorList>
    </citation>
    <scope>NUCLEOTIDE SEQUENCE [LARGE SCALE GENOMIC DNA]</scope>
    <source>
        <strain evidence="2 3">3B1D</strain>
    </source>
</reference>
<dbReference type="RefSeq" id="WP_126991826.1">
    <property type="nucleotide sequence ID" value="NZ_JTFC01000042.1"/>
</dbReference>
<organism evidence="2 3">
    <name type="scientific">Candidatus Kurthia intestinigallinarum</name>
    <dbReference type="NCBI Taxonomy" id="1562256"/>
    <lineage>
        <taxon>Bacteria</taxon>
        <taxon>Bacillati</taxon>
        <taxon>Bacillota</taxon>
        <taxon>Bacilli</taxon>
        <taxon>Bacillales</taxon>
        <taxon>Caryophanaceae</taxon>
        <taxon>Kurthia</taxon>
    </lineage>
</organism>